<evidence type="ECO:0000313" key="2">
    <source>
        <dbReference type="Proteomes" id="UP000068167"/>
    </source>
</evidence>
<name>A0A0K1S7P0_9CHRO</name>
<reference evidence="1 2" key="1">
    <citation type="journal article" date="2016" name="Stand. Genomic Sci.">
        <title>Complete genome sequence and genomic characterization of Microcystis panniformis FACHB 1757 by third-generation sequencing.</title>
        <authorList>
            <person name="Zhang J.Y."/>
            <person name="Guan R."/>
            <person name="Zhang H.J."/>
            <person name="Li H."/>
            <person name="Xiao P."/>
            <person name="Yu G.L."/>
            <person name="Du L."/>
            <person name="Cao D.M."/>
            <person name="Zhu B.C."/>
            <person name="Li R.H."/>
            <person name="Lu Z.H."/>
        </authorList>
    </citation>
    <scope>NUCLEOTIDE SEQUENCE [LARGE SCALE GENOMIC DNA]</scope>
    <source>
        <strain evidence="1 2">FACHB-1757</strain>
    </source>
</reference>
<gene>
    <name evidence="1" type="ORF">VL20_5297</name>
</gene>
<dbReference type="EMBL" id="CP011339">
    <property type="protein sequence ID" value="AKV70142.1"/>
    <property type="molecule type" value="Genomic_DNA"/>
</dbReference>
<evidence type="ECO:0000313" key="1">
    <source>
        <dbReference type="EMBL" id="AKV70142.1"/>
    </source>
</evidence>
<evidence type="ECO:0008006" key="3">
    <source>
        <dbReference type="Google" id="ProtNLM"/>
    </source>
</evidence>
<protein>
    <recommendedName>
        <fullName evidence="3">Helix-turn-helix protein CopG</fullName>
    </recommendedName>
</protein>
<sequence length="77" mass="9000">MKNITPDPAKPIGKVTIVEDFLPPPEQLIPNQNTVRITMEFSKESIEYFKREAQRHNASYQSLIRNLVDAYVRQQQQ</sequence>
<dbReference type="AlphaFoldDB" id="A0A0K1S7P0"/>
<dbReference type="PATRIC" id="fig|1638788.3.peg.5343"/>
<organism evidence="1 2">
    <name type="scientific">Microcystis panniformis FACHB-1757</name>
    <dbReference type="NCBI Taxonomy" id="1638788"/>
    <lineage>
        <taxon>Bacteria</taxon>
        <taxon>Bacillati</taxon>
        <taxon>Cyanobacteriota</taxon>
        <taxon>Cyanophyceae</taxon>
        <taxon>Oscillatoriophycideae</taxon>
        <taxon>Chroococcales</taxon>
        <taxon>Microcystaceae</taxon>
        <taxon>Microcystis</taxon>
    </lineage>
</organism>
<dbReference type="Proteomes" id="UP000068167">
    <property type="component" value="Chromosome"/>
</dbReference>
<dbReference type="RefSeq" id="WP_002756314.1">
    <property type="nucleotide sequence ID" value="NZ_CP011339.1"/>
</dbReference>
<dbReference type="KEGG" id="mpk:VL20_5297"/>
<proteinExistence type="predicted"/>
<keyword evidence="2" id="KW-1185">Reference proteome</keyword>
<accession>A0A0K1S7P0</accession>